<evidence type="ECO:0000313" key="4">
    <source>
        <dbReference type="EMBL" id="OGK15539.1"/>
    </source>
</evidence>
<sequence>MYLSDLKRYNLSNIPDNYAQFLNAEIDLSAVTRRNYLSDVRHFTHWLNAQGFHEPQTNREYLISEEYFLSYVGYLKSVSLPYRSINRKLSSLRNFFDFCLENNLAGENYAKNEANIKVKTVNNAPKIDLVQFDEAQQETIQEFISIING</sequence>
<dbReference type="PROSITE" id="PS51900">
    <property type="entry name" value="CB"/>
    <property type="match status" value="1"/>
</dbReference>
<dbReference type="Gene3D" id="1.10.150.130">
    <property type="match status" value="1"/>
</dbReference>
<dbReference type="AlphaFoldDB" id="A0A1F7G9E6"/>
<dbReference type="GO" id="GO:0003677">
    <property type="term" value="F:DNA binding"/>
    <property type="evidence" value="ECO:0007669"/>
    <property type="project" value="UniProtKB-UniRule"/>
</dbReference>
<evidence type="ECO:0000256" key="1">
    <source>
        <dbReference type="ARBA" id="ARBA00023125"/>
    </source>
</evidence>
<dbReference type="InterPro" id="IPR004107">
    <property type="entry name" value="Integrase_SAM-like_N"/>
</dbReference>
<dbReference type="Pfam" id="PF02899">
    <property type="entry name" value="Phage_int_SAM_1"/>
    <property type="match status" value="1"/>
</dbReference>
<dbReference type="InterPro" id="IPR010998">
    <property type="entry name" value="Integrase_recombinase_N"/>
</dbReference>
<protein>
    <recommendedName>
        <fullName evidence="3">Core-binding (CB) domain-containing protein</fullName>
    </recommendedName>
</protein>
<reference evidence="4 5" key="1">
    <citation type="journal article" date="2016" name="Nat. Commun.">
        <title>Thousands of microbial genomes shed light on interconnected biogeochemical processes in an aquifer system.</title>
        <authorList>
            <person name="Anantharaman K."/>
            <person name="Brown C.T."/>
            <person name="Hug L.A."/>
            <person name="Sharon I."/>
            <person name="Castelle C.J."/>
            <person name="Probst A.J."/>
            <person name="Thomas B.C."/>
            <person name="Singh A."/>
            <person name="Wilkins M.J."/>
            <person name="Karaoz U."/>
            <person name="Brodie E.L."/>
            <person name="Williams K.H."/>
            <person name="Hubbard S.S."/>
            <person name="Banfield J.F."/>
        </authorList>
    </citation>
    <scope>NUCLEOTIDE SEQUENCE [LARGE SCALE GENOMIC DNA]</scope>
</reference>
<dbReference type="EMBL" id="MFZF01000029">
    <property type="protein sequence ID" value="OGK15539.1"/>
    <property type="molecule type" value="Genomic_DNA"/>
</dbReference>
<dbReference type="SUPFAM" id="SSF47823">
    <property type="entry name" value="lambda integrase-like, N-terminal domain"/>
    <property type="match status" value="1"/>
</dbReference>
<dbReference type="Proteomes" id="UP000178372">
    <property type="component" value="Unassembled WGS sequence"/>
</dbReference>
<gene>
    <name evidence="4" type="ORF">A2690_01250</name>
</gene>
<evidence type="ECO:0000313" key="5">
    <source>
        <dbReference type="Proteomes" id="UP000178372"/>
    </source>
</evidence>
<dbReference type="GO" id="GO:0015074">
    <property type="term" value="P:DNA integration"/>
    <property type="evidence" value="ECO:0007669"/>
    <property type="project" value="InterPro"/>
</dbReference>
<dbReference type="InterPro" id="IPR044068">
    <property type="entry name" value="CB"/>
</dbReference>
<feature type="domain" description="Core-binding (CB)" evidence="3">
    <location>
        <begin position="12"/>
        <end position="100"/>
    </location>
</feature>
<accession>A0A1F7G9E6</accession>
<evidence type="ECO:0000259" key="3">
    <source>
        <dbReference type="PROSITE" id="PS51900"/>
    </source>
</evidence>
<proteinExistence type="predicted"/>
<evidence type="ECO:0000256" key="2">
    <source>
        <dbReference type="PROSITE-ProRule" id="PRU01248"/>
    </source>
</evidence>
<organism evidence="4 5">
    <name type="scientific">Candidatus Roizmanbacteria bacterium RIFCSPHIGHO2_01_FULL_39_12b</name>
    <dbReference type="NCBI Taxonomy" id="1802030"/>
    <lineage>
        <taxon>Bacteria</taxon>
        <taxon>Candidatus Roizmaniibacteriota</taxon>
    </lineage>
</organism>
<comment type="caution">
    <text evidence="4">The sequence shown here is derived from an EMBL/GenBank/DDBJ whole genome shotgun (WGS) entry which is preliminary data.</text>
</comment>
<name>A0A1F7G9E6_9BACT</name>
<keyword evidence="1 2" id="KW-0238">DNA-binding</keyword>